<dbReference type="Proteomes" id="UP000823933">
    <property type="component" value="Unassembled WGS sequence"/>
</dbReference>
<evidence type="ECO:0000313" key="3">
    <source>
        <dbReference type="Proteomes" id="UP000823933"/>
    </source>
</evidence>
<organism evidence="2 3">
    <name type="scientific">Candidatus Faecalibacterium intestinigallinarum</name>
    <dbReference type="NCBI Taxonomy" id="2838581"/>
    <lineage>
        <taxon>Bacteria</taxon>
        <taxon>Bacillati</taxon>
        <taxon>Bacillota</taxon>
        <taxon>Clostridia</taxon>
        <taxon>Eubacteriales</taxon>
        <taxon>Oscillospiraceae</taxon>
        <taxon>Faecalibacterium</taxon>
    </lineage>
</organism>
<proteinExistence type="predicted"/>
<name>A0A9D1TWX6_9FIRM</name>
<feature type="transmembrane region" description="Helical" evidence="1">
    <location>
        <begin position="127"/>
        <end position="148"/>
    </location>
</feature>
<dbReference type="EMBL" id="DXHQ01000097">
    <property type="protein sequence ID" value="HIW09377.1"/>
    <property type="molecule type" value="Genomic_DNA"/>
</dbReference>
<keyword evidence="1" id="KW-0472">Membrane</keyword>
<evidence type="ECO:0008006" key="4">
    <source>
        <dbReference type="Google" id="ProtNLM"/>
    </source>
</evidence>
<protein>
    <recommendedName>
        <fullName evidence="4">DUF4064 domain-containing protein</fullName>
    </recommendedName>
</protein>
<sequence length="179" mass="18817">MQEKNRNILIGSILMISGAGLSVVLTLVYGSVFGRSLEAYVGTLTADEAFAAELAASGMTLDAVVEAMQGTLTVLLVLAVLFQLVKIAVGVWGLRRAARPATAFVAWGAVFLALGLLGMMFSGVTSVFGLCDLAGGVLGPGLFLWGGVQNKLAFRRMLAAERAAEEQQADESAWPPVRR</sequence>
<comment type="caution">
    <text evidence="2">The sequence shown here is derived from an EMBL/GenBank/DDBJ whole genome shotgun (WGS) entry which is preliminary data.</text>
</comment>
<evidence type="ECO:0000313" key="2">
    <source>
        <dbReference type="EMBL" id="HIW09377.1"/>
    </source>
</evidence>
<gene>
    <name evidence="2" type="ORF">H9890_08280</name>
</gene>
<reference evidence="2" key="1">
    <citation type="journal article" date="2021" name="PeerJ">
        <title>Extensive microbial diversity within the chicken gut microbiome revealed by metagenomics and culture.</title>
        <authorList>
            <person name="Gilroy R."/>
            <person name="Ravi A."/>
            <person name="Getino M."/>
            <person name="Pursley I."/>
            <person name="Horton D.L."/>
            <person name="Alikhan N.F."/>
            <person name="Baker D."/>
            <person name="Gharbi K."/>
            <person name="Hall N."/>
            <person name="Watson M."/>
            <person name="Adriaenssens E.M."/>
            <person name="Foster-Nyarko E."/>
            <person name="Jarju S."/>
            <person name="Secka A."/>
            <person name="Antonio M."/>
            <person name="Oren A."/>
            <person name="Chaudhuri R.R."/>
            <person name="La Ragione R."/>
            <person name="Hildebrand F."/>
            <person name="Pallen M.J."/>
        </authorList>
    </citation>
    <scope>NUCLEOTIDE SEQUENCE</scope>
    <source>
        <strain evidence="2">ChiHcolR34-3080</strain>
    </source>
</reference>
<feature type="transmembrane region" description="Helical" evidence="1">
    <location>
        <begin position="101"/>
        <end position="121"/>
    </location>
</feature>
<feature type="transmembrane region" description="Helical" evidence="1">
    <location>
        <begin position="72"/>
        <end position="94"/>
    </location>
</feature>
<accession>A0A9D1TWX6</accession>
<keyword evidence="1" id="KW-0812">Transmembrane</keyword>
<evidence type="ECO:0000256" key="1">
    <source>
        <dbReference type="SAM" id="Phobius"/>
    </source>
</evidence>
<keyword evidence="1" id="KW-1133">Transmembrane helix</keyword>
<reference evidence="2" key="2">
    <citation type="submission" date="2021-04" db="EMBL/GenBank/DDBJ databases">
        <authorList>
            <person name="Gilroy R."/>
        </authorList>
    </citation>
    <scope>NUCLEOTIDE SEQUENCE</scope>
    <source>
        <strain evidence="2">ChiHcolR34-3080</strain>
    </source>
</reference>
<feature type="transmembrane region" description="Helical" evidence="1">
    <location>
        <begin position="7"/>
        <end position="29"/>
    </location>
</feature>
<dbReference type="AlphaFoldDB" id="A0A9D1TWX6"/>